<dbReference type="EMBL" id="JAINUG010000156">
    <property type="protein sequence ID" value="KAJ8391537.1"/>
    <property type="molecule type" value="Genomic_DNA"/>
</dbReference>
<evidence type="ECO:0000259" key="1">
    <source>
        <dbReference type="PROSITE" id="PS50824"/>
    </source>
</evidence>
<keyword evidence="3" id="KW-1185">Reference proteome</keyword>
<organism evidence="2 3">
    <name type="scientific">Aldrovandia affinis</name>
    <dbReference type="NCBI Taxonomy" id="143900"/>
    <lineage>
        <taxon>Eukaryota</taxon>
        <taxon>Metazoa</taxon>
        <taxon>Chordata</taxon>
        <taxon>Craniata</taxon>
        <taxon>Vertebrata</taxon>
        <taxon>Euteleostomi</taxon>
        <taxon>Actinopterygii</taxon>
        <taxon>Neopterygii</taxon>
        <taxon>Teleostei</taxon>
        <taxon>Notacanthiformes</taxon>
        <taxon>Halosauridae</taxon>
        <taxon>Aldrovandia</taxon>
    </lineage>
</organism>
<dbReference type="PROSITE" id="PS50824">
    <property type="entry name" value="DAPIN"/>
    <property type="match status" value="1"/>
</dbReference>
<accession>A0AAD7RWH3</accession>
<dbReference type="InterPro" id="IPR004020">
    <property type="entry name" value="DAPIN"/>
</dbReference>
<dbReference type="SUPFAM" id="SSF47986">
    <property type="entry name" value="DEATH domain"/>
    <property type="match status" value="1"/>
</dbReference>
<gene>
    <name evidence="2" type="ORF">AAFF_G00088590</name>
</gene>
<dbReference type="Pfam" id="PF02758">
    <property type="entry name" value="PYRIN"/>
    <property type="match status" value="1"/>
</dbReference>
<comment type="caution">
    <text evidence="2">The sequence shown here is derived from an EMBL/GenBank/DDBJ whole genome shotgun (WGS) entry which is preliminary data.</text>
</comment>
<dbReference type="SMART" id="SM01289">
    <property type="entry name" value="PYRIN"/>
    <property type="match status" value="1"/>
</dbReference>
<dbReference type="AlphaFoldDB" id="A0AAD7RWH3"/>
<sequence length="101" mass="11949">MPTVRDELVNTLDELVRDEPDDFTWHLSQREMFKQERHIPRGRVHGKSHRDIVDVMVEFYGKRQAVKITLFILGRMNKNQLVQDKGPILHNLLSQEEEPMA</sequence>
<evidence type="ECO:0000313" key="3">
    <source>
        <dbReference type="Proteomes" id="UP001221898"/>
    </source>
</evidence>
<dbReference type="Proteomes" id="UP001221898">
    <property type="component" value="Unassembled WGS sequence"/>
</dbReference>
<proteinExistence type="predicted"/>
<reference evidence="2" key="1">
    <citation type="journal article" date="2023" name="Science">
        <title>Genome structures resolve the early diversification of teleost fishes.</title>
        <authorList>
            <person name="Parey E."/>
            <person name="Louis A."/>
            <person name="Montfort J."/>
            <person name="Bouchez O."/>
            <person name="Roques C."/>
            <person name="Iampietro C."/>
            <person name="Lluch J."/>
            <person name="Castinel A."/>
            <person name="Donnadieu C."/>
            <person name="Desvignes T."/>
            <person name="Floi Bucao C."/>
            <person name="Jouanno E."/>
            <person name="Wen M."/>
            <person name="Mejri S."/>
            <person name="Dirks R."/>
            <person name="Jansen H."/>
            <person name="Henkel C."/>
            <person name="Chen W.J."/>
            <person name="Zahm M."/>
            <person name="Cabau C."/>
            <person name="Klopp C."/>
            <person name="Thompson A.W."/>
            <person name="Robinson-Rechavi M."/>
            <person name="Braasch I."/>
            <person name="Lecointre G."/>
            <person name="Bobe J."/>
            <person name="Postlethwait J.H."/>
            <person name="Berthelot C."/>
            <person name="Roest Crollius H."/>
            <person name="Guiguen Y."/>
        </authorList>
    </citation>
    <scope>NUCLEOTIDE SEQUENCE</scope>
    <source>
        <strain evidence="2">NC1722</strain>
    </source>
</reference>
<feature type="domain" description="Pyrin" evidence="1">
    <location>
        <begin position="1"/>
        <end position="99"/>
    </location>
</feature>
<dbReference type="InterPro" id="IPR011029">
    <property type="entry name" value="DEATH-like_dom_sf"/>
</dbReference>
<dbReference type="Gene3D" id="1.10.533.10">
    <property type="entry name" value="Death Domain, Fas"/>
    <property type="match status" value="1"/>
</dbReference>
<protein>
    <recommendedName>
        <fullName evidence="1">Pyrin domain-containing protein</fullName>
    </recommendedName>
</protein>
<name>A0AAD7RWH3_9TELE</name>
<evidence type="ECO:0000313" key="2">
    <source>
        <dbReference type="EMBL" id="KAJ8391537.1"/>
    </source>
</evidence>